<reference evidence="3" key="1">
    <citation type="submission" date="2017-04" db="EMBL/GenBank/DDBJ databases">
        <title>Unexpected and diverse lifestyles within the genus Limnohabitans.</title>
        <authorList>
            <person name="Kasalicky V."/>
            <person name="Mehrshad M."/>
            <person name="Andrei S.-A."/>
            <person name="Salcher M."/>
            <person name="Kratochvilova H."/>
            <person name="Simek K."/>
            <person name="Ghai R."/>
        </authorList>
    </citation>
    <scope>NUCLEOTIDE SEQUENCE [LARGE SCALE GENOMIC DNA]</scope>
    <source>
        <strain evidence="3">II-D5</strain>
    </source>
</reference>
<evidence type="ECO:0000313" key="3">
    <source>
        <dbReference type="EMBL" id="PVE42123.1"/>
    </source>
</evidence>
<dbReference type="GO" id="GO:0030313">
    <property type="term" value="C:cell envelope"/>
    <property type="evidence" value="ECO:0007669"/>
    <property type="project" value="UniProtKB-SubCell"/>
</dbReference>
<evidence type="ECO:0000256" key="1">
    <source>
        <dbReference type="ARBA" id="ARBA00004196"/>
    </source>
</evidence>
<protein>
    <submittedName>
        <fullName evidence="3">Uncharacterized protein</fullName>
    </submittedName>
</protein>
<comment type="caution">
    <text evidence="3">The sequence shown here is derived from an EMBL/GenBank/DDBJ whole genome shotgun (WGS) entry which is preliminary data.</text>
</comment>
<gene>
    <name evidence="3" type="ORF">H663_013670</name>
</gene>
<dbReference type="OrthoDB" id="9763546at2"/>
<sequence length="446" mass="49759">MDNSPLLILFDLGQQARQAQSLDELAFLLCNATHALLPYRQAVLWLGDEGVRALSGVSQVEHNTPYLDWVKDLLAQPWASQSGVQALTALDLPAQQQPSWAEWWPQNALGLPLDVAPGARLLLARDVQFSEADQAKLMAWLQVWQHAWHALARQQRPALGQRLRSWRRQWRLAGQKPWFKRPGVWLMAVLLGLVFLPVRMTVLAPGELVPAQPVVVRAPIEGVIARFHVQPNQTVRSGQQLFEFDEALLQSRVAVAQQTLETAQAQFRQTHQLALDDAKYKAELAAVAGAIQERRSEYEFLKSQLQRTQVSASGAGMVLLDDPLTWVGKPVAVGEQILRIARPSDIEVQAWLPLDDVVQLPVGSTLTLFLQSSPLSPVHAELTYLSHEAVLRPDATYAYRLRARLLEPTPHSVGQKGTARVSGEWTSLGYWLLRKPLALIRTSLGL</sequence>
<organism evidence="3 4">
    <name type="scientific">Limnohabitans planktonicus II-D5</name>
    <dbReference type="NCBI Taxonomy" id="1293045"/>
    <lineage>
        <taxon>Bacteria</taxon>
        <taxon>Pseudomonadati</taxon>
        <taxon>Pseudomonadota</taxon>
        <taxon>Betaproteobacteria</taxon>
        <taxon>Burkholderiales</taxon>
        <taxon>Comamonadaceae</taxon>
        <taxon>Limnohabitans</taxon>
    </lineage>
</organism>
<dbReference type="STRING" id="1293045.H663_06550"/>
<dbReference type="AlphaFoldDB" id="A0A2T7UBR9"/>
<dbReference type="InterPro" id="IPR050465">
    <property type="entry name" value="UPF0194_transport"/>
</dbReference>
<accession>A0A2T7UBR9</accession>
<dbReference type="SUPFAM" id="SSF111369">
    <property type="entry name" value="HlyD-like secretion proteins"/>
    <property type="match status" value="1"/>
</dbReference>
<dbReference type="PANTHER" id="PTHR32347">
    <property type="entry name" value="EFFLUX SYSTEM COMPONENT YKNX-RELATED"/>
    <property type="match status" value="1"/>
</dbReference>
<dbReference type="Proteomes" id="UP000037507">
    <property type="component" value="Unassembled WGS sequence"/>
</dbReference>
<evidence type="ECO:0000256" key="2">
    <source>
        <dbReference type="ARBA" id="ARBA00023054"/>
    </source>
</evidence>
<name>A0A2T7UBR9_9BURK</name>
<evidence type="ECO:0000313" key="4">
    <source>
        <dbReference type="Proteomes" id="UP000037507"/>
    </source>
</evidence>
<dbReference type="Gene3D" id="2.40.50.100">
    <property type="match status" value="1"/>
</dbReference>
<keyword evidence="4" id="KW-1185">Reference proteome</keyword>
<comment type="subcellular location">
    <subcellularLocation>
        <location evidence="1">Cell envelope</location>
    </subcellularLocation>
</comment>
<dbReference type="Gene3D" id="1.10.287.470">
    <property type="entry name" value="Helix hairpin bin"/>
    <property type="match status" value="1"/>
</dbReference>
<dbReference type="EMBL" id="LFYT02000019">
    <property type="protein sequence ID" value="PVE42123.1"/>
    <property type="molecule type" value="Genomic_DNA"/>
</dbReference>
<keyword evidence="2" id="KW-0175">Coiled coil</keyword>
<proteinExistence type="predicted"/>